<evidence type="ECO:0000256" key="4">
    <source>
        <dbReference type="ARBA" id="ARBA00022692"/>
    </source>
</evidence>
<evidence type="ECO:0000256" key="2">
    <source>
        <dbReference type="ARBA" id="ARBA00009298"/>
    </source>
</evidence>
<evidence type="ECO:0000313" key="10">
    <source>
        <dbReference type="Proteomes" id="UP000230706"/>
    </source>
</evidence>
<keyword evidence="6 7" id="KW-0472">Membrane</keyword>
<evidence type="ECO:0000256" key="6">
    <source>
        <dbReference type="ARBA" id="ARBA00023136"/>
    </source>
</evidence>
<keyword evidence="4 7" id="KW-0812">Transmembrane</keyword>
<feature type="transmembrane region" description="Helical" evidence="7">
    <location>
        <begin position="41"/>
        <end position="61"/>
    </location>
</feature>
<feature type="domain" description="MgtC/SapB/SrpB/YhiD N-terminal" evidence="8">
    <location>
        <begin position="1"/>
        <end position="58"/>
    </location>
</feature>
<dbReference type="InterPro" id="IPR049177">
    <property type="entry name" value="MgtC_SapB_SrpB_YhiD_N"/>
</dbReference>
<feature type="transmembrane region" description="Helical" evidence="7">
    <location>
        <begin position="16"/>
        <end position="35"/>
    </location>
</feature>
<organism evidence="9 10">
    <name type="scientific">Candidatus Kaiserbacteria bacterium CG10_big_fil_rev_8_21_14_0_10_43_70</name>
    <dbReference type="NCBI Taxonomy" id="1974605"/>
    <lineage>
        <taxon>Bacteria</taxon>
        <taxon>Candidatus Kaiseribacteriota</taxon>
    </lineage>
</organism>
<dbReference type="EMBL" id="PFBF01000016">
    <property type="protein sequence ID" value="PIR86456.1"/>
    <property type="molecule type" value="Genomic_DNA"/>
</dbReference>
<dbReference type="Proteomes" id="UP000230706">
    <property type="component" value="Unassembled WGS sequence"/>
</dbReference>
<keyword evidence="3" id="KW-1003">Cell membrane</keyword>
<evidence type="ECO:0000256" key="3">
    <source>
        <dbReference type="ARBA" id="ARBA00022475"/>
    </source>
</evidence>
<dbReference type="PANTHER" id="PTHR33778">
    <property type="entry name" value="PROTEIN MGTC"/>
    <property type="match status" value="1"/>
</dbReference>
<protein>
    <recommendedName>
        <fullName evidence="8">MgtC/SapB/SrpB/YhiD N-terminal domain-containing protein</fullName>
    </recommendedName>
</protein>
<evidence type="ECO:0000256" key="1">
    <source>
        <dbReference type="ARBA" id="ARBA00004651"/>
    </source>
</evidence>
<feature type="non-terminal residue" evidence="9">
    <location>
        <position position="1"/>
    </location>
</feature>
<keyword evidence="5 7" id="KW-1133">Transmembrane helix</keyword>
<dbReference type="AlphaFoldDB" id="A0A2H0ULB3"/>
<dbReference type="Pfam" id="PF02308">
    <property type="entry name" value="MgtC"/>
    <property type="match status" value="1"/>
</dbReference>
<evidence type="ECO:0000259" key="8">
    <source>
        <dbReference type="Pfam" id="PF02308"/>
    </source>
</evidence>
<gene>
    <name evidence="9" type="ORF">COU13_00865</name>
</gene>
<comment type="similarity">
    <text evidence="2">Belongs to the MgtC/SapB family.</text>
</comment>
<dbReference type="InterPro" id="IPR003416">
    <property type="entry name" value="MgtC/SapB/SrpB/YhiD_fam"/>
</dbReference>
<evidence type="ECO:0000256" key="7">
    <source>
        <dbReference type="SAM" id="Phobius"/>
    </source>
</evidence>
<comment type="caution">
    <text evidence="9">The sequence shown here is derived from an EMBL/GenBank/DDBJ whole genome shotgun (WGS) entry which is preliminary data.</text>
</comment>
<name>A0A2H0ULB3_9BACT</name>
<comment type="subcellular location">
    <subcellularLocation>
        <location evidence="1">Cell membrane</location>
        <topology evidence="1">Multi-pass membrane protein</topology>
    </subcellularLocation>
</comment>
<reference evidence="10" key="1">
    <citation type="submission" date="2017-09" db="EMBL/GenBank/DDBJ databases">
        <title>Depth-based differentiation of microbial function through sediment-hosted aquifers and enrichment of novel symbionts in the deep terrestrial subsurface.</title>
        <authorList>
            <person name="Probst A.J."/>
            <person name="Ladd B."/>
            <person name="Jarett J.K."/>
            <person name="Geller-Mcgrath D.E."/>
            <person name="Sieber C.M.K."/>
            <person name="Emerson J.B."/>
            <person name="Anantharaman K."/>
            <person name="Thomas B.C."/>
            <person name="Malmstrom R."/>
            <person name="Stieglmeier M."/>
            <person name="Klingl A."/>
            <person name="Woyke T."/>
            <person name="Ryan C.M."/>
            <person name="Banfield J.F."/>
        </authorList>
    </citation>
    <scope>NUCLEOTIDE SEQUENCE [LARGE SCALE GENOMIC DNA]</scope>
</reference>
<proteinExistence type="inferred from homology"/>
<evidence type="ECO:0000313" key="9">
    <source>
        <dbReference type="EMBL" id="PIR86456.1"/>
    </source>
</evidence>
<sequence length="89" mass="9664">GVGFIGAGMIVFREQLLRGLTTAAGLWVAAAVGIAVGYGMYAVAVFTTILTLAIFTLMWFFEFKMKQFFAVKNITKPDFGDDVGENSDE</sequence>
<evidence type="ECO:0000256" key="5">
    <source>
        <dbReference type="ARBA" id="ARBA00022989"/>
    </source>
</evidence>
<accession>A0A2H0ULB3</accession>
<dbReference type="PANTHER" id="PTHR33778:SF1">
    <property type="entry name" value="MAGNESIUM TRANSPORTER YHID-RELATED"/>
    <property type="match status" value="1"/>
</dbReference>
<dbReference type="GO" id="GO:0005886">
    <property type="term" value="C:plasma membrane"/>
    <property type="evidence" value="ECO:0007669"/>
    <property type="project" value="UniProtKB-SubCell"/>
</dbReference>